<dbReference type="PANTHER" id="PTHR10000:SF8">
    <property type="entry name" value="HAD SUPERFAMILY HYDROLASE-LIKE, TYPE 3"/>
    <property type="match status" value="1"/>
</dbReference>
<dbReference type="InterPro" id="IPR000150">
    <property type="entry name" value="Cof"/>
</dbReference>
<evidence type="ECO:0000313" key="2">
    <source>
        <dbReference type="Proteomes" id="UP000838102"/>
    </source>
</evidence>
<dbReference type="InterPro" id="IPR023214">
    <property type="entry name" value="HAD_sf"/>
</dbReference>
<dbReference type="PANTHER" id="PTHR10000">
    <property type="entry name" value="PHOSPHOSERINE PHOSPHATASE"/>
    <property type="match status" value="1"/>
</dbReference>
<dbReference type="SUPFAM" id="SSF56784">
    <property type="entry name" value="HAD-like"/>
    <property type="match status" value="1"/>
</dbReference>
<dbReference type="NCBIfam" id="TIGR01484">
    <property type="entry name" value="HAD-SF-IIB"/>
    <property type="match status" value="1"/>
</dbReference>
<dbReference type="InterPro" id="IPR006379">
    <property type="entry name" value="HAD-SF_hydro_IIB"/>
</dbReference>
<keyword evidence="1" id="KW-0378">Hydrolase</keyword>
<dbReference type="PROSITE" id="PS01228">
    <property type="entry name" value="COF_1"/>
    <property type="match status" value="1"/>
</dbReference>
<organism evidence="1 2">
    <name type="scientific">Convivina praedatoris</name>
    <dbReference type="NCBI Taxonomy" id="2880963"/>
    <lineage>
        <taxon>Bacteria</taxon>
        <taxon>Bacillati</taxon>
        <taxon>Bacillota</taxon>
        <taxon>Bacilli</taxon>
        <taxon>Lactobacillales</taxon>
        <taxon>Lactobacillaceae</taxon>
        <taxon>Convivina</taxon>
    </lineage>
</organism>
<dbReference type="InterPro" id="IPR036412">
    <property type="entry name" value="HAD-like_sf"/>
</dbReference>
<accession>A0ABM9D2Z2</accession>
<dbReference type="SFLD" id="SFLDG01140">
    <property type="entry name" value="C2.B:_Phosphomannomutase_and_P"/>
    <property type="match status" value="1"/>
</dbReference>
<dbReference type="RefSeq" id="WP_248706620.1">
    <property type="nucleotide sequence ID" value="NZ_CAKOET010000007.1"/>
</dbReference>
<sequence>MADIKIVAIDIDGTLLNDQREITPAVAQAVDDAVAQGVKVVITTGRPISGVKDILKALKLDQAAQFVITHNGGLMATADGQQIIHRNTLTLADFKEVNEFMVQEGAYLQVEAMDQAYTTNHLIDYWASYENNLVHLPLHVHDHADELAGIDFIKLIAMAEADKLNDLQAKVPADIQDKMEVVRSTAHNLEFMNQRASKGNALLALAKYLKVDPQETMAIGDQENDLSMIKAAGIGVAMGNAIDPVKKIAQVQSLDNNHDGVAHAIQKYVLVK</sequence>
<dbReference type="NCBIfam" id="TIGR00099">
    <property type="entry name" value="Cof-subfamily"/>
    <property type="match status" value="1"/>
</dbReference>
<dbReference type="SFLD" id="SFLDS00003">
    <property type="entry name" value="Haloacid_Dehalogenase"/>
    <property type="match status" value="1"/>
</dbReference>
<name>A0ABM9D2Z2_9LACO</name>
<dbReference type="EMBL" id="CAKOEU010000006">
    <property type="protein sequence ID" value="CAH1856274.1"/>
    <property type="molecule type" value="Genomic_DNA"/>
</dbReference>
<dbReference type="Gene3D" id="3.30.1240.10">
    <property type="match status" value="1"/>
</dbReference>
<keyword evidence="2" id="KW-1185">Reference proteome</keyword>
<dbReference type="SFLD" id="SFLDG01144">
    <property type="entry name" value="C2.B.4:_PGP_Like"/>
    <property type="match status" value="1"/>
</dbReference>
<dbReference type="PROSITE" id="PS01229">
    <property type="entry name" value="COF_2"/>
    <property type="match status" value="1"/>
</dbReference>
<dbReference type="Proteomes" id="UP000838102">
    <property type="component" value="Unassembled WGS sequence"/>
</dbReference>
<gene>
    <name evidence="1" type="ORF">LMG032447_01269</name>
</gene>
<dbReference type="CDD" id="cd07516">
    <property type="entry name" value="HAD_Pase"/>
    <property type="match status" value="1"/>
</dbReference>
<proteinExistence type="predicted"/>
<dbReference type="Gene3D" id="3.40.50.1000">
    <property type="entry name" value="HAD superfamily/HAD-like"/>
    <property type="match status" value="1"/>
</dbReference>
<reference evidence="1" key="1">
    <citation type="submission" date="2022-03" db="EMBL/GenBank/DDBJ databases">
        <authorList>
            <person name="Hettiarachchi G."/>
        </authorList>
    </citation>
    <scope>NUCLEOTIDE SEQUENCE</scope>
    <source>
        <strain evidence="1">LMG 32447</strain>
    </source>
</reference>
<dbReference type="Pfam" id="PF08282">
    <property type="entry name" value="Hydrolase_3"/>
    <property type="match status" value="1"/>
</dbReference>
<comment type="caution">
    <text evidence="1">The sequence shown here is derived from an EMBL/GenBank/DDBJ whole genome shotgun (WGS) entry which is preliminary data.</text>
</comment>
<dbReference type="GO" id="GO:0016787">
    <property type="term" value="F:hydrolase activity"/>
    <property type="evidence" value="ECO:0007669"/>
    <property type="project" value="UniProtKB-KW"/>
</dbReference>
<dbReference type="EC" id="3.1.3.-" evidence="1"/>
<protein>
    <submittedName>
        <fullName evidence="1">Phosphatase</fullName>
        <ecNumber evidence="1">3.1.3.-</ecNumber>
    </submittedName>
</protein>
<evidence type="ECO:0000313" key="1">
    <source>
        <dbReference type="EMBL" id="CAH1856274.1"/>
    </source>
</evidence>